<protein>
    <recommendedName>
        <fullName evidence="3">Phospholipase D</fullName>
    </recommendedName>
    <alternativeName>
        <fullName evidence="5">Choline phosphatase</fullName>
    </alternativeName>
</protein>
<evidence type="ECO:0000256" key="5">
    <source>
        <dbReference type="ARBA" id="ARBA00029594"/>
    </source>
</evidence>
<dbReference type="Pfam" id="PF13091">
    <property type="entry name" value="PLDc_2"/>
    <property type="match status" value="2"/>
</dbReference>
<evidence type="ECO:0000259" key="6">
    <source>
        <dbReference type="PROSITE" id="PS50035"/>
    </source>
</evidence>
<dbReference type="EMBL" id="JACEIB010000001">
    <property type="protein sequence ID" value="MBA2932494.1"/>
    <property type="molecule type" value="Genomic_DNA"/>
</dbReference>
<dbReference type="InterPro" id="IPR025202">
    <property type="entry name" value="PLD-like_dom"/>
</dbReference>
<keyword evidence="8" id="KW-1185">Reference proteome</keyword>
<dbReference type="GO" id="GO:0032049">
    <property type="term" value="P:cardiolipin biosynthetic process"/>
    <property type="evidence" value="ECO:0007669"/>
    <property type="project" value="UniProtKB-ARBA"/>
</dbReference>
<dbReference type="Proteomes" id="UP000570166">
    <property type="component" value="Unassembled WGS sequence"/>
</dbReference>
<comment type="subcellular location">
    <subcellularLocation>
        <location evidence="2">Secreted</location>
    </subcellularLocation>
</comment>
<dbReference type="PANTHER" id="PTHR21248">
    <property type="entry name" value="CARDIOLIPIN SYNTHASE"/>
    <property type="match status" value="1"/>
</dbReference>
<evidence type="ECO:0000313" key="7">
    <source>
        <dbReference type="EMBL" id="MBA2932494.1"/>
    </source>
</evidence>
<dbReference type="InterPro" id="IPR001736">
    <property type="entry name" value="PLipase_D/transphosphatidylase"/>
</dbReference>
<evidence type="ECO:0000313" key="8">
    <source>
        <dbReference type="Proteomes" id="UP000570166"/>
    </source>
</evidence>
<dbReference type="SMART" id="SM00155">
    <property type="entry name" value="PLDc"/>
    <property type="match status" value="2"/>
</dbReference>
<dbReference type="GO" id="GO:0030572">
    <property type="term" value="F:phosphatidyltransferase activity"/>
    <property type="evidence" value="ECO:0007669"/>
    <property type="project" value="UniProtKB-ARBA"/>
</dbReference>
<dbReference type="Gene3D" id="3.30.870.10">
    <property type="entry name" value="Endonuclease Chain A"/>
    <property type="match status" value="2"/>
</dbReference>
<evidence type="ECO:0000256" key="4">
    <source>
        <dbReference type="ARBA" id="ARBA00022525"/>
    </source>
</evidence>
<dbReference type="AlphaFoldDB" id="A0A838KZV5"/>
<feature type="domain" description="PLD phosphodiesterase" evidence="6">
    <location>
        <begin position="289"/>
        <end position="315"/>
    </location>
</feature>
<proteinExistence type="predicted"/>
<gene>
    <name evidence="7" type="ORF">HZF05_00165</name>
</gene>
<evidence type="ECO:0000256" key="3">
    <source>
        <dbReference type="ARBA" id="ARBA00018392"/>
    </source>
</evidence>
<organism evidence="7 8">
    <name type="scientific">Sphingomonas chungangi</name>
    <dbReference type="NCBI Taxonomy" id="2683589"/>
    <lineage>
        <taxon>Bacteria</taxon>
        <taxon>Pseudomonadati</taxon>
        <taxon>Pseudomonadota</taxon>
        <taxon>Alphaproteobacteria</taxon>
        <taxon>Sphingomonadales</taxon>
        <taxon>Sphingomonadaceae</taxon>
        <taxon>Sphingomonas</taxon>
    </lineage>
</organism>
<dbReference type="GO" id="GO:0005576">
    <property type="term" value="C:extracellular region"/>
    <property type="evidence" value="ECO:0007669"/>
    <property type="project" value="UniProtKB-SubCell"/>
</dbReference>
<comment type="function">
    <text evidence="1">Could be a virulence factor.</text>
</comment>
<dbReference type="PANTHER" id="PTHR21248:SF22">
    <property type="entry name" value="PHOSPHOLIPASE D"/>
    <property type="match status" value="1"/>
</dbReference>
<reference evidence="7 8" key="1">
    <citation type="submission" date="2020-07" db="EMBL/GenBank/DDBJ databases">
        <authorList>
            <person name="Sun Q."/>
        </authorList>
    </citation>
    <scope>NUCLEOTIDE SEQUENCE [LARGE SCALE GENOMIC DNA]</scope>
    <source>
        <strain evidence="7 8">CGMCC 1.13654</strain>
    </source>
</reference>
<feature type="domain" description="PLD phosphodiesterase" evidence="6">
    <location>
        <begin position="115"/>
        <end position="142"/>
    </location>
</feature>
<dbReference type="CDD" id="cd09110">
    <property type="entry name" value="PLDc_CLS_1"/>
    <property type="match status" value="1"/>
</dbReference>
<accession>A0A838KZV5</accession>
<name>A0A838KZV5_9SPHN</name>
<dbReference type="PROSITE" id="PS50035">
    <property type="entry name" value="PLD"/>
    <property type="match status" value="2"/>
</dbReference>
<evidence type="ECO:0000256" key="2">
    <source>
        <dbReference type="ARBA" id="ARBA00004613"/>
    </source>
</evidence>
<dbReference type="SUPFAM" id="SSF56024">
    <property type="entry name" value="Phospholipase D/nuclease"/>
    <property type="match status" value="2"/>
</dbReference>
<dbReference type="RefSeq" id="WP_160364619.1">
    <property type="nucleotide sequence ID" value="NZ_JACEIB010000001.1"/>
</dbReference>
<evidence type="ECO:0000256" key="1">
    <source>
        <dbReference type="ARBA" id="ARBA00003145"/>
    </source>
</evidence>
<comment type="caution">
    <text evidence="7">The sequence shown here is derived from an EMBL/GenBank/DDBJ whole genome shotgun (WGS) entry which is preliminary data.</text>
</comment>
<sequence>MATEAAKSKADANDLFEVDGNRLHLLIDREIRLKALLDLIGEAQAELRLLYYIFWDNPVGVQVRDALVAARGRGVKVSLLVDGFGSERTADGFFEPLRDAGGSVCRFLPRKGRRYLLRNHQKIALADGGKALIGGFNVASGYFGPAPTDWRDLGMLVEGPAAGHLEGYFDMVFGWAHEPKAKMRDLTRGLRRYSQKRGQLRWLFGGPTQRLSPWTRALKSDIGKSRRLDIIAAYFAPNPGTLRRIGRLAQRGTLRIISAAHSDNTMTIAAARNCYVRLLRRSAQIWEYQPQKLHTKLFVADDVSYIGSSNFDMRSLYINCEIMLRIEDRALADRLHRHFEDETDQSREASLELLRERAGWWMRAKWKLAYFLVAVLDYTVTRRLNFRNPGAEIT</sequence>
<keyword evidence="4" id="KW-0964">Secreted</keyword>